<dbReference type="PANTHER" id="PTHR24026">
    <property type="entry name" value="FAT ATYPICAL CADHERIN-RELATED"/>
    <property type="match status" value="1"/>
</dbReference>
<evidence type="ECO:0000256" key="2">
    <source>
        <dbReference type="ARBA" id="ARBA00022737"/>
    </source>
</evidence>
<accession>A0A7R9FN85</accession>
<dbReference type="InterPro" id="IPR036445">
    <property type="entry name" value="GPCR_2_extracell_dom_sf"/>
</dbReference>
<gene>
    <name evidence="10" type="ORF">TTEB3V08_LOCUS3942</name>
</gene>
<reference evidence="10" key="1">
    <citation type="submission" date="2020-11" db="EMBL/GenBank/DDBJ databases">
        <authorList>
            <person name="Tran Van P."/>
        </authorList>
    </citation>
    <scope>NUCLEOTIDE SEQUENCE</scope>
</reference>
<dbReference type="FunFam" id="2.10.25.10:FF:000011">
    <property type="entry name" value="Cadherin EGF LAG seven-pass G-type receptor"/>
    <property type="match status" value="1"/>
</dbReference>
<dbReference type="Gene3D" id="2.170.300.10">
    <property type="entry name" value="Tie2 ligand-binding domain superfamily"/>
    <property type="match status" value="1"/>
</dbReference>
<feature type="disulfide bond" evidence="7">
    <location>
        <begin position="68"/>
        <end position="85"/>
    </location>
</feature>
<evidence type="ECO:0000313" key="10">
    <source>
        <dbReference type="EMBL" id="CAD7455892.1"/>
    </source>
</evidence>
<dbReference type="EMBL" id="OE001067">
    <property type="protein sequence ID" value="CAD7455892.1"/>
    <property type="molecule type" value="Genomic_DNA"/>
</dbReference>
<evidence type="ECO:0000256" key="7">
    <source>
        <dbReference type="PROSITE-ProRule" id="PRU00460"/>
    </source>
</evidence>
<organism evidence="10">
    <name type="scientific">Timema tahoe</name>
    <dbReference type="NCBI Taxonomy" id="61484"/>
    <lineage>
        <taxon>Eukaryota</taxon>
        <taxon>Metazoa</taxon>
        <taxon>Ecdysozoa</taxon>
        <taxon>Arthropoda</taxon>
        <taxon>Hexapoda</taxon>
        <taxon>Insecta</taxon>
        <taxon>Pterygota</taxon>
        <taxon>Neoptera</taxon>
        <taxon>Polyneoptera</taxon>
        <taxon>Phasmatodea</taxon>
        <taxon>Timematodea</taxon>
        <taxon>Timematoidea</taxon>
        <taxon>Timematidae</taxon>
        <taxon>Timema</taxon>
    </lineage>
</organism>
<dbReference type="GO" id="GO:0048731">
    <property type="term" value="P:system development"/>
    <property type="evidence" value="ECO:0007669"/>
    <property type="project" value="UniProtKB-ARBA"/>
</dbReference>
<dbReference type="PROSITE" id="PS50027">
    <property type="entry name" value="EGF_LAM_2"/>
    <property type="match status" value="1"/>
</dbReference>
<dbReference type="InterPro" id="IPR001879">
    <property type="entry name" value="GPCR_2_extracellular_dom"/>
</dbReference>
<dbReference type="Pfam" id="PF02793">
    <property type="entry name" value="HRM"/>
    <property type="match status" value="1"/>
</dbReference>
<evidence type="ECO:0000256" key="4">
    <source>
        <dbReference type="ARBA" id="ARBA00023157"/>
    </source>
</evidence>
<dbReference type="Pfam" id="PF00053">
    <property type="entry name" value="EGF_laminin"/>
    <property type="match status" value="1"/>
</dbReference>
<dbReference type="SMART" id="SM00008">
    <property type="entry name" value="HormR"/>
    <property type="match status" value="1"/>
</dbReference>
<evidence type="ECO:0000256" key="1">
    <source>
        <dbReference type="ARBA" id="ARBA00022692"/>
    </source>
</evidence>
<evidence type="ECO:0000256" key="5">
    <source>
        <dbReference type="ARBA" id="ARBA00023180"/>
    </source>
</evidence>
<keyword evidence="4 7" id="KW-1015">Disulfide bond</keyword>
<dbReference type="FunFam" id="4.10.1240.10:FF:000021">
    <property type="entry name" value="Cadherin EGF LAG seven-pass G-type receptor"/>
    <property type="match status" value="1"/>
</dbReference>
<evidence type="ECO:0000256" key="3">
    <source>
        <dbReference type="ARBA" id="ARBA00022989"/>
    </source>
</evidence>
<keyword evidence="5" id="KW-0325">Glycoprotein</keyword>
<dbReference type="PROSITE" id="PS01248">
    <property type="entry name" value="EGF_LAM_1"/>
    <property type="match status" value="1"/>
</dbReference>
<dbReference type="Gene3D" id="4.10.1240.10">
    <property type="entry name" value="GPCR, family 2, extracellular hormone receptor domain"/>
    <property type="match status" value="1"/>
</dbReference>
<keyword evidence="2" id="KW-0677">Repeat</keyword>
<dbReference type="CDD" id="cd00055">
    <property type="entry name" value="EGF_Lam"/>
    <property type="match status" value="1"/>
</dbReference>
<dbReference type="GO" id="GO:0009888">
    <property type="term" value="P:tissue development"/>
    <property type="evidence" value="ECO:0007669"/>
    <property type="project" value="UniProtKB-ARBA"/>
</dbReference>
<name>A0A7R9FN85_9NEOP</name>
<dbReference type="AlphaFoldDB" id="A0A7R9FN85"/>
<feature type="domain" description="Laminin EGF-like" evidence="8">
    <location>
        <begin position="66"/>
        <end position="113"/>
    </location>
</feature>
<dbReference type="InterPro" id="IPR002049">
    <property type="entry name" value="LE_dom"/>
</dbReference>
<dbReference type="GO" id="GO:0098609">
    <property type="term" value="P:cell-cell adhesion"/>
    <property type="evidence" value="ECO:0007669"/>
    <property type="project" value="TreeGrafter"/>
</dbReference>
<feature type="domain" description="G-protein coupled receptors family 2 profile 1" evidence="9">
    <location>
        <begin position="98"/>
        <end position="172"/>
    </location>
</feature>
<dbReference type="SMART" id="SM00180">
    <property type="entry name" value="EGF_Lam"/>
    <property type="match status" value="1"/>
</dbReference>
<protein>
    <submittedName>
        <fullName evidence="10">Uncharacterized protein</fullName>
    </submittedName>
</protein>
<dbReference type="PANTHER" id="PTHR24026:SF51">
    <property type="entry name" value="PROTOCADHERIN-LIKE WING POLARITY PROTEIN STAN"/>
    <property type="match status" value="1"/>
</dbReference>
<comment type="caution">
    <text evidence="7">Lacks conserved residue(s) required for the propagation of feature annotation.</text>
</comment>
<evidence type="ECO:0000256" key="6">
    <source>
        <dbReference type="ARBA" id="ARBA00023292"/>
    </source>
</evidence>
<dbReference type="SUPFAM" id="SSF111418">
    <property type="entry name" value="Hormone receptor domain"/>
    <property type="match status" value="1"/>
</dbReference>
<sequence length="249" mass="27926">MGDTGEYCDVEVDQPCPSSWWGYPVCGPCHCDVDKGYNADCNKTTGECYCKENHYQPLDSDHCYDCECYATGSYSNQCDLITGQCKCRNGVIGRRCDSCPNPYAEVTLRGCEVVYDGCPRSFSCGLWWERTPFGKVAIESCPNHSQGRASRSCDEELGGWQEPDLFNCTSDYFLDLRKVVRLYSEFIYRVIIKSSYSSSNQSGPLEDLPVFQSSPDYRTSNRADVGNQTCSYASLLYLEEGVEEVDGNV</sequence>
<dbReference type="SUPFAM" id="SSF57196">
    <property type="entry name" value="EGF/Laminin"/>
    <property type="match status" value="1"/>
</dbReference>
<feature type="disulfide bond" evidence="7">
    <location>
        <begin position="66"/>
        <end position="78"/>
    </location>
</feature>
<proteinExistence type="predicted"/>
<evidence type="ECO:0000259" key="9">
    <source>
        <dbReference type="PROSITE" id="PS50227"/>
    </source>
</evidence>
<dbReference type="GO" id="GO:0016020">
    <property type="term" value="C:membrane"/>
    <property type="evidence" value="ECO:0007669"/>
    <property type="project" value="InterPro"/>
</dbReference>
<dbReference type="GO" id="GO:0004930">
    <property type="term" value="F:G protein-coupled receptor activity"/>
    <property type="evidence" value="ECO:0007669"/>
    <property type="project" value="InterPro"/>
</dbReference>
<dbReference type="GO" id="GO:0030054">
    <property type="term" value="C:cell junction"/>
    <property type="evidence" value="ECO:0007669"/>
    <property type="project" value="UniProtKB-ARBA"/>
</dbReference>
<dbReference type="GO" id="GO:0048513">
    <property type="term" value="P:animal organ development"/>
    <property type="evidence" value="ECO:0007669"/>
    <property type="project" value="UniProtKB-ARBA"/>
</dbReference>
<dbReference type="PROSITE" id="PS50227">
    <property type="entry name" value="G_PROTEIN_RECEP_F2_3"/>
    <property type="match status" value="1"/>
</dbReference>
<feature type="disulfide bond" evidence="7">
    <location>
        <begin position="87"/>
        <end position="96"/>
    </location>
</feature>
<keyword evidence="3" id="KW-1133">Transmembrane helix</keyword>
<keyword evidence="1" id="KW-0812">Transmembrane</keyword>
<keyword evidence="6 7" id="KW-0424">Laminin EGF-like domain</keyword>
<evidence type="ECO:0000259" key="8">
    <source>
        <dbReference type="PROSITE" id="PS50027"/>
    </source>
</evidence>
<dbReference type="GO" id="GO:0048468">
    <property type="term" value="P:cell development"/>
    <property type="evidence" value="ECO:0007669"/>
    <property type="project" value="UniProtKB-ARBA"/>
</dbReference>
<keyword evidence="3" id="KW-0472">Membrane</keyword>